<reference evidence="1" key="4">
    <citation type="submission" date="2025-09" db="UniProtKB">
        <authorList>
            <consortium name="Ensembl"/>
        </authorList>
    </citation>
    <scope>IDENTIFICATION</scope>
</reference>
<dbReference type="HOGENOM" id="CLU_3191006_0_0_1"/>
<sequence>MNDLTNTSQSKQTVLTVLKRFNQSFIITRLPGKNFNRKNIYSFCGF</sequence>
<name>H2XZF4_CIOIN</name>
<evidence type="ECO:0000313" key="1">
    <source>
        <dbReference type="Ensembl" id="ENSCINP00000035038.1"/>
    </source>
</evidence>
<dbReference type="EMBL" id="EAAA01001911">
    <property type="status" value="NOT_ANNOTATED_CDS"/>
    <property type="molecule type" value="Genomic_DNA"/>
</dbReference>
<reference evidence="2" key="1">
    <citation type="journal article" date="2002" name="Science">
        <title>The draft genome of Ciona intestinalis: insights into chordate and vertebrate origins.</title>
        <authorList>
            <person name="Dehal P."/>
            <person name="Satou Y."/>
            <person name="Campbell R.K."/>
            <person name="Chapman J."/>
            <person name="Degnan B."/>
            <person name="De Tomaso A."/>
            <person name="Davidson B."/>
            <person name="Di Gregorio A."/>
            <person name="Gelpke M."/>
            <person name="Goodstein D.M."/>
            <person name="Harafuji N."/>
            <person name="Hastings K.E."/>
            <person name="Ho I."/>
            <person name="Hotta K."/>
            <person name="Huang W."/>
            <person name="Kawashima T."/>
            <person name="Lemaire P."/>
            <person name="Martinez D."/>
            <person name="Meinertzhagen I.A."/>
            <person name="Necula S."/>
            <person name="Nonaka M."/>
            <person name="Putnam N."/>
            <person name="Rash S."/>
            <person name="Saiga H."/>
            <person name="Satake M."/>
            <person name="Terry A."/>
            <person name="Yamada L."/>
            <person name="Wang H.G."/>
            <person name="Awazu S."/>
            <person name="Azumi K."/>
            <person name="Boore J."/>
            <person name="Branno M."/>
            <person name="Chin-Bow S."/>
            <person name="DeSantis R."/>
            <person name="Doyle S."/>
            <person name="Francino P."/>
            <person name="Keys D.N."/>
            <person name="Haga S."/>
            <person name="Hayashi H."/>
            <person name="Hino K."/>
            <person name="Imai K.S."/>
            <person name="Inaba K."/>
            <person name="Kano S."/>
            <person name="Kobayashi K."/>
            <person name="Kobayashi M."/>
            <person name="Lee B.I."/>
            <person name="Makabe K.W."/>
            <person name="Manohar C."/>
            <person name="Matassi G."/>
            <person name="Medina M."/>
            <person name="Mochizuki Y."/>
            <person name="Mount S."/>
            <person name="Morishita T."/>
            <person name="Miura S."/>
            <person name="Nakayama A."/>
            <person name="Nishizaka S."/>
            <person name="Nomoto H."/>
            <person name="Ohta F."/>
            <person name="Oishi K."/>
            <person name="Rigoutsos I."/>
            <person name="Sano M."/>
            <person name="Sasaki A."/>
            <person name="Sasakura Y."/>
            <person name="Shoguchi E."/>
            <person name="Shin-i T."/>
            <person name="Spagnuolo A."/>
            <person name="Stainier D."/>
            <person name="Suzuki M.M."/>
            <person name="Tassy O."/>
            <person name="Takatori N."/>
            <person name="Tokuoka M."/>
            <person name="Yagi K."/>
            <person name="Yoshizaki F."/>
            <person name="Wada S."/>
            <person name="Zhang C."/>
            <person name="Hyatt P.D."/>
            <person name="Larimer F."/>
            <person name="Detter C."/>
            <person name="Doggett N."/>
            <person name="Glavina T."/>
            <person name="Hawkins T."/>
            <person name="Richardson P."/>
            <person name="Lucas S."/>
            <person name="Kohara Y."/>
            <person name="Levine M."/>
            <person name="Satoh N."/>
            <person name="Rokhsar D.S."/>
        </authorList>
    </citation>
    <scope>NUCLEOTIDE SEQUENCE [LARGE SCALE GENOMIC DNA]</scope>
</reference>
<evidence type="ECO:0000313" key="2">
    <source>
        <dbReference type="Proteomes" id="UP000008144"/>
    </source>
</evidence>
<keyword evidence="2" id="KW-1185">Reference proteome</keyword>
<dbReference type="AlphaFoldDB" id="H2XZF4"/>
<dbReference type="Proteomes" id="UP000008144">
    <property type="component" value="Chromosome 4"/>
</dbReference>
<reference evidence="1" key="2">
    <citation type="journal article" date="2008" name="Genome Biol.">
        <title>Improved genome assembly and evidence-based global gene model set for the chordate Ciona intestinalis: new insight into intron and operon populations.</title>
        <authorList>
            <person name="Satou Y."/>
            <person name="Mineta K."/>
            <person name="Ogasawara M."/>
            <person name="Sasakura Y."/>
            <person name="Shoguchi E."/>
            <person name="Ueno K."/>
            <person name="Yamada L."/>
            <person name="Matsumoto J."/>
            <person name="Wasserscheid J."/>
            <person name="Dewar K."/>
            <person name="Wiley G.B."/>
            <person name="Macmil S.L."/>
            <person name="Roe B.A."/>
            <person name="Zeller R.W."/>
            <person name="Hastings K.E."/>
            <person name="Lemaire P."/>
            <person name="Lindquist E."/>
            <person name="Endo T."/>
            <person name="Hotta K."/>
            <person name="Inaba K."/>
        </authorList>
    </citation>
    <scope>NUCLEOTIDE SEQUENCE [LARGE SCALE GENOMIC DNA]</scope>
    <source>
        <strain evidence="1">wild type</strain>
    </source>
</reference>
<protein>
    <submittedName>
        <fullName evidence="1">Uncharacterized protein</fullName>
    </submittedName>
</protein>
<dbReference type="InParanoid" id="H2XZF4"/>
<accession>H2XZF4</accession>
<organism evidence="1 2">
    <name type="scientific">Ciona intestinalis</name>
    <name type="common">Transparent sea squirt</name>
    <name type="synonym">Ascidia intestinalis</name>
    <dbReference type="NCBI Taxonomy" id="7719"/>
    <lineage>
        <taxon>Eukaryota</taxon>
        <taxon>Metazoa</taxon>
        <taxon>Chordata</taxon>
        <taxon>Tunicata</taxon>
        <taxon>Ascidiacea</taxon>
        <taxon>Phlebobranchia</taxon>
        <taxon>Cionidae</taxon>
        <taxon>Ciona</taxon>
    </lineage>
</organism>
<reference evidence="1" key="3">
    <citation type="submission" date="2025-08" db="UniProtKB">
        <authorList>
            <consortium name="Ensembl"/>
        </authorList>
    </citation>
    <scope>IDENTIFICATION</scope>
</reference>
<proteinExistence type="predicted"/>
<dbReference type="Ensembl" id="ENSCINT00000036628.1">
    <property type="protein sequence ID" value="ENSCINP00000035038.1"/>
    <property type="gene ID" value="ENSCING00000021043.1"/>
</dbReference>